<name>A0A9P6DCZ1_PLEER</name>
<dbReference type="OrthoDB" id="3072676at2759"/>
<dbReference type="EMBL" id="MU154623">
    <property type="protein sequence ID" value="KAF9491273.1"/>
    <property type="molecule type" value="Genomic_DNA"/>
</dbReference>
<proteinExistence type="predicted"/>
<reference evidence="1" key="1">
    <citation type="submission" date="2020-11" db="EMBL/GenBank/DDBJ databases">
        <authorList>
            <consortium name="DOE Joint Genome Institute"/>
            <person name="Ahrendt S."/>
            <person name="Riley R."/>
            <person name="Andreopoulos W."/>
            <person name="Labutti K."/>
            <person name="Pangilinan J."/>
            <person name="Ruiz-Duenas F.J."/>
            <person name="Barrasa J.M."/>
            <person name="Sanchez-Garcia M."/>
            <person name="Camarero S."/>
            <person name="Miyauchi S."/>
            <person name="Serrano A."/>
            <person name="Linde D."/>
            <person name="Babiker R."/>
            <person name="Drula E."/>
            <person name="Ayuso-Fernandez I."/>
            <person name="Pacheco R."/>
            <person name="Padilla G."/>
            <person name="Ferreira P."/>
            <person name="Barriuso J."/>
            <person name="Kellner H."/>
            <person name="Castanera R."/>
            <person name="Alfaro M."/>
            <person name="Ramirez L."/>
            <person name="Pisabarro A.G."/>
            <person name="Kuo A."/>
            <person name="Tritt A."/>
            <person name="Lipzen A."/>
            <person name="He G."/>
            <person name="Yan M."/>
            <person name="Ng V."/>
            <person name="Cullen D."/>
            <person name="Martin F."/>
            <person name="Rosso M.-N."/>
            <person name="Henrissat B."/>
            <person name="Hibbett D."/>
            <person name="Martinez A.T."/>
            <person name="Grigoriev I.V."/>
        </authorList>
    </citation>
    <scope>NUCLEOTIDE SEQUENCE</scope>
    <source>
        <strain evidence="1">ATCC 90797</strain>
    </source>
</reference>
<gene>
    <name evidence="1" type="ORF">BDN71DRAFT_1510543</name>
</gene>
<evidence type="ECO:0000313" key="2">
    <source>
        <dbReference type="Proteomes" id="UP000807025"/>
    </source>
</evidence>
<accession>A0A9P6DCZ1</accession>
<sequence length="114" mass="12864">MQNWQSDLLAKQQLRCILLDKQQLHWVQFVSSNILIEAYASGTLSMMNNNVLRHRAEVHLGWSPNTLDSAQARFVVSQIRHVVLLCLNEAATSTVVQYAILGIALEPICHCLHS</sequence>
<dbReference type="Proteomes" id="UP000807025">
    <property type="component" value="Unassembled WGS sequence"/>
</dbReference>
<dbReference type="AlphaFoldDB" id="A0A9P6DCZ1"/>
<protein>
    <submittedName>
        <fullName evidence="1">Uncharacterized protein</fullName>
    </submittedName>
</protein>
<evidence type="ECO:0000313" key="1">
    <source>
        <dbReference type="EMBL" id="KAF9491273.1"/>
    </source>
</evidence>
<organism evidence="1 2">
    <name type="scientific">Pleurotus eryngii</name>
    <name type="common">Boletus of the steppes</name>
    <dbReference type="NCBI Taxonomy" id="5323"/>
    <lineage>
        <taxon>Eukaryota</taxon>
        <taxon>Fungi</taxon>
        <taxon>Dikarya</taxon>
        <taxon>Basidiomycota</taxon>
        <taxon>Agaricomycotina</taxon>
        <taxon>Agaricomycetes</taxon>
        <taxon>Agaricomycetidae</taxon>
        <taxon>Agaricales</taxon>
        <taxon>Pleurotineae</taxon>
        <taxon>Pleurotaceae</taxon>
        <taxon>Pleurotus</taxon>
    </lineage>
</organism>
<keyword evidence="2" id="KW-1185">Reference proteome</keyword>
<comment type="caution">
    <text evidence="1">The sequence shown here is derived from an EMBL/GenBank/DDBJ whole genome shotgun (WGS) entry which is preliminary data.</text>
</comment>